<keyword evidence="2" id="KW-0233">DNA recombination</keyword>
<dbReference type="Proteomes" id="UP000589085">
    <property type="component" value="Unassembled WGS sequence"/>
</dbReference>
<keyword evidence="4" id="KW-0732">Signal</keyword>
<dbReference type="GO" id="GO:0003690">
    <property type="term" value="F:double-stranded DNA binding"/>
    <property type="evidence" value="ECO:0007669"/>
    <property type="project" value="UniProtKB-UniRule"/>
</dbReference>
<keyword evidence="2" id="KW-0234">DNA repair</keyword>
<dbReference type="Gene3D" id="2.40.290.10">
    <property type="match status" value="1"/>
</dbReference>
<evidence type="ECO:0000313" key="7">
    <source>
        <dbReference type="Proteomes" id="UP000589085"/>
    </source>
</evidence>
<comment type="caution">
    <text evidence="6">The sequence shown here is derived from an EMBL/GenBank/DDBJ whole genome shotgun (WGS) entry which is preliminary data.</text>
</comment>
<feature type="compositionally biased region" description="Basic residues" evidence="3">
    <location>
        <begin position="277"/>
        <end position="286"/>
    </location>
</feature>
<dbReference type="EMBL" id="JABEQJ010000040">
    <property type="protein sequence ID" value="MBB2162498.1"/>
    <property type="molecule type" value="Genomic_DNA"/>
</dbReference>
<dbReference type="InterPro" id="IPR016194">
    <property type="entry name" value="SPOC-like_C_dom_sf"/>
</dbReference>
<dbReference type="SUPFAM" id="SSF100939">
    <property type="entry name" value="SPOC domain-like"/>
    <property type="match status" value="1"/>
</dbReference>
<evidence type="ECO:0000259" key="5">
    <source>
        <dbReference type="SMART" id="SM00559"/>
    </source>
</evidence>
<gene>
    <name evidence="2" type="primary">ku</name>
    <name evidence="6" type="ORF">HLH48_20490</name>
</gene>
<comment type="similarity">
    <text evidence="2">Belongs to the prokaryotic Ku family.</text>
</comment>
<feature type="chain" id="PRO_5031389765" description="Non-homologous end joining protein Ku" evidence="4">
    <location>
        <begin position="25"/>
        <end position="286"/>
    </location>
</feature>
<evidence type="ECO:0000256" key="1">
    <source>
        <dbReference type="ARBA" id="ARBA00023125"/>
    </source>
</evidence>
<dbReference type="Pfam" id="PF02735">
    <property type="entry name" value="Ku"/>
    <property type="match status" value="1"/>
</dbReference>
<dbReference type="RefSeq" id="WP_182999321.1">
    <property type="nucleotide sequence ID" value="NZ_JABEQJ010000040.1"/>
</dbReference>
<evidence type="ECO:0000313" key="6">
    <source>
        <dbReference type="EMBL" id="MBB2162498.1"/>
    </source>
</evidence>
<evidence type="ECO:0000256" key="3">
    <source>
        <dbReference type="SAM" id="MobiDB-lite"/>
    </source>
</evidence>
<dbReference type="InterPro" id="IPR009187">
    <property type="entry name" value="Prok_Ku"/>
</dbReference>
<feature type="region of interest" description="Disordered" evidence="3">
    <location>
        <begin position="256"/>
        <end position="286"/>
    </location>
</feature>
<dbReference type="PANTHER" id="PTHR41251">
    <property type="entry name" value="NON-HOMOLOGOUS END JOINING PROTEIN KU"/>
    <property type="match status" value="1"/>
</dbReference>
<keyword evidence="2" id="KW-0227">DNA damage</keyword>
<dbReference type="GO" id="GO:0006310">
    <property type="term" value="P:DNA recombination"/>
    <property type="evidence" value="ECO:0007669"/>
    <property type="project" value="UniProtKB-KW"/>
</dbReference>
<name>A0A7W4IGI8_9PROT</name>
<comment type="subunit">
    <text evidence="2">Homodimer. Interacts with LigD.</text>
</comment>
<sequence>MAPRASWKGALTIGALTCPVALFAAVSTSERIALHLINRATGNRVHRRYVDSETGDEVGRDDLVKGYETKDGAFVLLDLEEVAAAVPDSDKTLAVSTFIRCGEIDDVYLDRPYYLAPAGPAAIQALALIRESLDRRKVAALARTVLFRRVRTLLIRACDGILIATTLNFDDEVRSSRDAFKDIPGHDLPREMHDLAAHIIETRKGHFDPSTFEDRYEAALAALVEAKRQGKKPASPSRPAEGRIISLMDALRESAGTVRGATAARVPRVKTSGARGRSAHGRRRAS</sequence>
<keyword evidence="1 2" id="KW-0238">DNA-binding</keyword>
<dbReference type="NCBIfam" id="TIGR02772">
    <property type="entry name" value="Ku_bact"/>
    <property type="match status" value="1"/>
</dbReference>
<proteinExistence type="inferred from homology"/>
<dbReference type="SMART" id="SM00559">
    <property type="entry name" value="Ku78"/>
    <property type="match status" value="1"/>
</dbReference>
<feature type="domain" description="Ku" evidence="5">
    <location>
        <begin position="55"/>
        <end position="185"/>
    </location>
</feature>
<dbReference type="AlphaFoldDB" id="A0A7W4IGI8"/>
<reference evidence="6 7" key="1">
    <citation type="submission" date="2020-04" db="EMBL/GenBank/DDBJ databases">
        <title>Description of novel Gluconacetobacter.</title>
        <authorList>
            <person name="Sombolestani A."/>
        </authorList>
    </citation>
    <scope>NUCLEOTIDE SEQUENCE [LARGE SCALE GENOMIC DNA]</scope>
    <source>
        <strain evidence="6 7">LMG 19747</strain>
    </source>
</reference>
<dbReference type="PIRSF" id="PIRSF006493">
    <property type="entry name" value="Prok_Ku"/>
    <property type="match status" value="1"/>
</dbReference>
<protein>
    <recommendedName>
        <fullName evidence="2">Non-homologous end joining protein Ku</fullName>
    </recommendedName>
</protein>
<dbReference type="PANTHER" id="PTHR41251:SF1">
    <property type="entry name" value="NON-HOMOLOGOUS END JOINING PROTEIN KU"/>
    <property type="match status" value="1"/>
</dbReference>
<organism evidence="6 7">
    <name type="scientific">Gluconacetobacter sacchari</name>
    <dbReference type="NCBI Taxonomy" id="92759"/>
    <lineage>
        <taxon>Bacteria</taxon>
        <taxon>Pseudomonadati</taxon>
        <taxon>Pseudomonadota</taxon>
        <taxon>Alphaproteobacteria</taxon>
        <taxon>Acetobacterales</taxon>
        <taxon>Acetobacteraceae</taxon>
        <taxon>Gluconacetobacter</taxon>
    </lineage>
</organism>
<comment type="function">
    <text evidence="2">With LigD forms a non-homologous end joining (NHEJ) DNA repair enzyme, which repairs dsDNA breaks with reduced fidelity. Binds linear dsDNA with 5'- and 3'- overhangs but not closed circular dsDNA nor ssDNA. Recruits and stimulates the ligase activity of LigD.</text>
</comment>
<dbReference type="InterPro" id="IPR006164">
    <property type="entry name" value="DNA_bd_Ku70/Ku80"/>
</dbReference>
<dbReference type="GO" id="GO:0006303">
    <property type="term" value="P:double-strand break repair via nonhomologous end joining"/>
    <property type="evidence" value="ECO:0007669"/>
    <property type="project" value="UniProtKB-UniRule"/>
</dbReference>
<feature type="signal peptide" evidence="4">
    <location>
        <begin position="1"/>
        <end position="24"/>
    </location>
</feature>
<dbReference type="HAMAP" id="MF_01875">
    <property type="entry name" value="Prokaryotic_Ku"/>
    <property type="match status" value="1"/>
</dbReference>
<evidence type="ECO:0000256" key="4">
    <source>
        <dbReference type="SAM" id="SignalP"/>
    </source>
</evidence>
<evidence type="ECO:0000256" key="2">
    <source>
        <dbReference type="HAMAP-Rule" id="MF_01875"/>
    </source>
</evidence>
<accession>A0A7W4IGI8</accession>